<protein>
    <recommendedName>
        <fullName evidence="2">Alpha/beta hydrolase fold-3 domain-containing protein</fullName>
    </recommendedName>
</protein>
<evidence type="ECO:0000256" key="1">
    <source>
        <dbReference type="ARBA" id="ARBA00022801"/>
    </source>
</evidence>
<dbReference type="GO" id="GO:0016787">
    <property type="term" value="F:hydrolase activity"/>
    <property type="evidence" value="ECO:0007669"/>
    <property type="project" value="UniProtKB-KW"/>
</dbReference>
<dbReference type="InterPro" id="IPR013094">
    <property type="entry name" value="AB_hydrolase_3"/>
</dbReference>
<accession>A0A8S3YDF5</accession>
<dbReference type="AlphaFoldDB" id="A0A8S3YDF5"/>
<organism evidence="3 4">
    <name type="scientific">Candidula unifasciata</name>
    <dbReference type="NCBI Taxonomy" id="100452"/>
    <lineage>
        <taxon>Eukaryota</taxon>
        <taxon>Metazoa</taxon>
        <taxon>Spiralia</taxon>
        <taxon>Lophotrochozoa</taxon>
        <taxon>Mollusca</taxon>
        <taxon>Gastropoda</taxon>
        <taxon>Heterobranchia</taxon>
        <taxon>Euthyneura</taxon>
        <taxon>Panpulmonata</taxon>
        <taxon>Eupulmonata</taxon>
        <taxon>Stylommatophora</taxon>
        <taxon>Helicina</taxon>
        <taxon>Helicoidea</taxon>
        <taxon>Geomitridae</taxon>
        <taxon>Candidula</taxon>
    </lineage>
</organism>
<dbReference type="Pfam" id="PF07859">
    <property type="entry name" value="Abhydrolase_3"/>
    <property type="match status" value="1"/>
</dbReference>
<dbReference type="EMBL" id="CAJHNH020000094">
    <property type="protein sequence ID" value="CAG5115253.1"/>
    <property type="molecule type" value="Genomic_DNA"/>
</dbReference>
<dbReference type="Gene3D" id="3.40.50.1820">
    <property type="entry name" value="alpha/beta hydrolase"/>
    <property type="match status" value="1"/>
</dbReference>
<evidence type="ECO:0000313" key="3">
    <source>
        <dbReference type="EMBL" id="CAG5115253.1"/>
    </source>
</evidence>
<feature type="domain" description="Alpha/beta hydrolase fold-3" evidence="2">
    <location>
        <begin position="91"/>
        <end position="295"/>
    </location>
</feature>
<sequence>MDVLDKLKAKYKLSAETENFLKLQLEQQVNGETGKIEKENSAGSVSEFSDKIVADFDGYVKQFSVPSAGVPNGVPISVVKPKDCARRPGILINFHGDGQLAGSKHATQALCMLLARELKCVVVDVDYRLAPEHKFPAMFDDGKAVVRWVLMNKSLIGGENDSKVGVLGAGAGGGIALTIAFEVPGIDYQILVYPLVDWSCQGASFDECEFPGSNFSLSASIRKSVEASLRSEADRTNVRASPVLRKDFTPLPPTLLLIAEVDPLKDSNYEFKSKMKAANVVCDSKLMKGAIHGFFSLPGQFPETNQRAREIIGQFYKKHGVC</sequence>
<comment type="caution">
    <text evidence="3">The sequence shown here is derived from an EMBL/GenBank/DDBJ whole genome shotgun (WGS) entry which is preliminary data.</text>
</comment>
<dbReference type="Proteomes" id="UP000678393">
    <property type="component" value="Unassembled WGS sequence"/>
</dbReference>
<keyword evidence="1" id="KW-0378">Hydrolase</keyword>
<reference evidence="3" key="1">
    <citation type="submission" date="2021-04" db="EMBL/GenBank/DDBJ databases">
        <authorList>
            <consortium name="Molecular Ecology Group"/>
        </authorList>
    </citation>
    <scope>NUCLEOTIDE SEQUENCE</scope>
</reference>
<dbReference type="SUPFAM" id="SSF53474">
    <property type="entry name" value="alpha/beta-Hydrolases"/>
    <property type="match status" value="1"/>
</dbReference>
<name>A0A8S3YDF5_9EUPU</name>
<evidence type="ECO:0000313" key="4">
    <source>
        <dbReference type="Proteomes" id="UP000678393"/>
    </source>
</evidence>
<proteinExistence type="predicted"/>
<keyword evidence="4" id="KW-1185">Reference proteome</keyword>
<dbReference type="InterPro" id="IPR029058">
    <property type="entry name" value="AB_hydrolase_fold"/>
</dbReference>
<dbReference type="InterPro" id="IPR050300">
    <property type="entry name" value="GDXG_lipolytic_enzyme"/>
</dbReference>
<dbReference type="OrthoDB" id="408631at2759"/>
<dbReference type="PANTHER" id="PTHR48081:SF8">
    <property type="entry name" value="ALPHA_BETA HYDROLASE FOLD-3 DOMAIN-CONTAINING PROTEIN-RELATED"/>
    <property type="match status" value="1"/>
</dbReference>
<dbReference type="PANTHER" id="PTHR48081">
    <property type="entry name" value="AB HYDROLASE SUPERFAMILY PROTEIN C4A8.06C"/>
    <property type="match status" value="1"/>
</dbReference>
<gene>
    <name evidence="3" type="ORF">CUNI_LOCUS811</name>
</gene>
<evidence type="ECO:0000259" key="2">
    <source>
        <dbReference type="Pfam" id="PF07859"/>
    </source>
</evidence>